<proteinExistence type="predicted"/>
<reference evidence="1 2" key="1">
    <citation type="submission" date="2015-09" db="EMBL/GenBank/DDBJ databases">
        <title>Draft genome sequence of Kouleothrix aurantiaca JCM 19913.</title>
        <authorList>
            <person name="Hemp J."/>
        </authorList>
    </citation>
    <scope>NUCLEOTIDE SEQUENCE [LARGE SCALE GENOMIC DNA]</scope>
    <source>
        <strain evidence="1 2">COM-B</strain>
    </source>
</reference>
<dbReference type="Proteomes" id="UP000050509">
    <property type="component" value="Unassembled WGS sequence"/>
</dbReference>
<evidence type="ECO:0000313" key="1">
    <source>
        <dbReference type="EMBL" id="KPV47811.1"/>
    </source>
</evidence>
<protein>
    <recommendedName>
        <fullName evidence="3">Endonuclease/exonuclease/phosphatase domain-containing protein</fullName>
    </recommendedName>
</protein>
<dbReference type="InterPro" id="IPR036691">
    <property type="entry name" value="Endo/exonu/phosph_ase_sf"/>
</dbReference>
<organism evidence="1 2">
    <name type="scientific">Kouleothrix aurantiaca</name>
    <dbReference type="NCBI Taxonomy" id="186479"/>
    <lineage>
        <taxon>Bacteria</taxon>
        <taxon>Bacillati</taxon>
        <taxon>Chloroflexota</taxon>
        <taxon>Chloroflexia</taxon>
        <taxon>Chloroflexales</taxon>
        <taxon>Roseiflexineae</taxon>
        <taxon>Roseiflexaceae</taxon>
        <taxon>Kouleothrix</taxon>
    </lineage>
</organism>
<evidence type="ECO:0008006" key="3">
    <source>
        <dbReference type="Google" id="ProtNLM"/>
    </source>
</evidence>
<comment type="caution">
    <text evidence="1">The sequence shown here is derived from an EMBL/GenBank/DDBJ whole genome shotgun (WGS) entry which is preliminary data.</text>
</comment>
<dbReference type="SUPFAM" id="SSF56219">
    <property type="entry name" value="DNase I-like"/>
    <property type="match status" value="1"/>
</dbReference>
<feature type="non-terminal residue" evidence="1">
    <location>
        <position position="181"/>
    </location>
</feature>
<gene>
    <name evidence="1" type="ORF">SE17_41435</name>
</gene>
<accession>A0A0P9H1B8</accession>
<dbReference type="EMBL" id="LJCR01003214">
    <property type="protein sequence ID" value="KPV47811.1"/>
    <property type="molecule type" value="Genomic_DNA"/>
</dbReference>
<name>A0A0P9H1B8_9CHLR</name>
<evidence type="ECO:0000313" key="2">
    <source>
        <dbReference type="Proteomes" id="UP000050509"/>
    </source>
</evidence>
<keyword evidence="2" id="KW-1185">Reference proteome</keyword>
<dbReference type="AlphaFoldDB" id="A0A0P9H1B8"/>
<sequence length="181" mass="20685">MNQHISNFTYRFRPEQPKAESAYLSIAANARRPYFSKGEPLNVVVWNTYKGKRERYYDVLAEHGSNADLILLQEFRHDPLLESAHGSLFAERDAGLAISFYTRPSQSSPTGVCTVSSVRSTDTQLVLSRYFEPVTRTPKMAICTCYPIDCDDCAPEQTLLVFNSHGINFRLRKPFLDQMHQ</sequence>